<dbReference type="AlphaFoldDB" id="A0A6J5FBE1"/>
<evidence type="ECO:0000313" key="3">
    <source>
        <dbReference type="Proteomes" id="UP000494363"/>
    </source>
</evidence>
<gene>
    <name evidence="2" type="ORF">LMG29542_08424</name>
</gene>
<organism evidence="2 3">
    <name type="scientific">Paraburkholderia humisilvae</name>
    <dbReference type="NCBI Taxonomy" id="627669"/>
    <lineage>
        <taxon>Bacteria</taxon>
        <taxon>Pseudomonadati</taxon>
        <taxon>Pseudomonadota</taxon>
        <taxon>Betaproteobacteria</taxon>
        <taxon>Burkholderiales</taxon>
        <taxon>Burkholderiaceae</taxon>
        <taxon>Paraburkholderia</taxon>
    </lineage>
</organism>
<evidence type="ECO:0000259" key="1">
    <source>
        <dbReference type="Pfam" id="PF13610"/>
    </source>
</evidence>
<name>A0A6J5FBE1_9BURK</name>
<protein>
    <recommendedName>
        <fullName evidence="1">DDE domain-containing protein</fullName>
    </recommendedName>
</protein>
<dbReference type="InterPro" id="IPR032874">
    <property type="entry name" value="DDE_dom"/>
</dbReference>
<reference evidence="2 3" key="1">
    <citation type="submission" date="2020-04" db="EMBL/GenBank/DDBJ databases">
        <authorList>
            <person name="De Canck E."/>
        </authorList>
    </citation>
    <scope>NUCLEOTIDE SEQUENCE [LARGE SCALE GENOMIC DNA]</scope>
    <source>
        <strain evidence="2 3">LMG 29542</strain>
    </source>
</reference>
<dbReference type="EMBL" id="CADIKH010000238">
    <property type="protein sequence ID" value="CAB3775042.1"/>
    <property type="molecule type" value="Genomic_DNA"/>
</dbReference>
<dbReference type="Pfam" id="PF13610">
    <property type="entry name" value="DDE_Tnp_IS240"/>
    <property type="match status" value="1"/>
</dbReference>
<keyword evidence="3" id="KW-1185">Reference proteome</keyword>
<evidence type="ECO:0000313" key="2">
    <source>
        <dbReference type="EMBL" id="CAB3775042.1"/>
    </source>
</evidence>
<dbReference type="Proteomes" id="UP000494363">
    <property type="component" value="Unassembled WGS sequence"/>
</dbReference>
<accession>A0A6J5FBE1</accession>
<sequence>MLEALIAPAATLVICRSAPVAPTLTTRTGARKARVLEVTDRRPAHGRGCRGDPLEALNAERSKPVKVRQSKYLNNIVEQDHRAIKRIVRPMPGFRDFRCARIILTGIEINEMNASHP</sequence>
<proteinExistence type="predicted"/>
<feature type="domain" description="DDE" evidence="1">
    <location>
        <begin position="62"/>
        <end position="112"/>
    </location>
</feature>